<reference evidence="3" key="3">
    <citation type="submission" date="2015-04" db="UniProtKB">
        <authorList>
            <consortium name="EnsemblPlants"/>
        </authorList>
    </citation>
    <scope>IDENTIFICATION</scope>
    <source>
        <strain evidence="3">cv. Jemalong A17</strain>
    </source>
</reference>
<reference evidence="2 4" key="2">
    <citation type="journal article" date="2014" name="BMC Genomics">
        <title>An improved genome release (version Mt4.0) for the model legume Medicago truncatula.</title>
        <authorList>
            <person name="Tang H."/>
            <person name="Krishnakumar V."/>
            <person name="Bidwell S."/>
            <person name="Rosen B."/>
            <person name="Chan A."/>
            <person name="Zhou S."/>
            <person name="Gentzbittel L."/>
            <person name="Childs K.L."/>
            <person name="Yandell M."/>
            <person name="Gundlach H."/>
            <person name="Mayer K.F."/>
            <person name="Schwartz D.C."/>
            <person name="Town C.D."/>
        </authorList>
    </citation>
    <scope>GENOME REANNOTATION</scope>
    <source>
        <strain evidence="3 4">cv. Jemalong A17</strain>
    </source>
</reference>
<keyword evidence="4" id="KW-1185">Reference proteome</keyword>
<name>G7J814_MEDTR</name>
<sequence>MTMALASSTLQIRRHEYSGDMNIVILVIFVGICNLPFYAINMDVVILLTIHPFCF</sequence>
<dbReference type="EMBL" id="CM001219">
    <property type="protein sequence ID" value="AES71711.1"/>
    <property type="molecule type" value="Genomic_DNA"/>
</dbReference>
<protein>
    <submittedName>
        <fullName evidence="2">Transmembrane protein, putative</fullName>
    </submittedName>
</protein>
<dbReference type="AlphaFoldDB" id="G7J814"/>
<keyword evidence="1" id="KW-0472">Membrane</keyword>
<keyword evidence="1" id="KW-1133">Transmembrane helix</keyword>
<feature type="transmembrane region" description="Helical" evidence="1">
    <location>
        <begin position="21"/>
        <end position="40"/>
    </location>
</feature>
<gene>
    <name evidence="2" type="ordered locus">MTR_3g080950</name>
</gene>
<evidence type="ECO:0000313" key="2">
    <source>
        <dbReference type="EMBL" id="AES71711.1"/>
    </source>
</evidence>
<dbReference type="PaxDb" id="3880-AES71711"/>
<dbReference type="HOGENOM" id="CLU_172100_1_0_1"/>
<evidence type="ECO:0000313" key="3">
    <source>
        <dbReference type="EnsemblPlants" id="AES71711"/>
    </source>
</evidence>
<keyword evidence="1 2" id="KW-0812">Transmembrane</keyword>
<dbReference type="EnsemblPlants" id="AES71711">
    <property type="protein sequence ID" value="AES71711"/>
    <property type="gene ID" value="MTR_3g080950"/>
</dbReference>
<accession>G7J814</accession>
<evidence type="ECO:0000256" key="1">
    <source>
        <dbReference type="SAM" id="Phobius"/>
    </source>
</evidence>
<proteinExistence type="predicted"/>
<reference evidence="2 4" key="1">
    <citation type="journal article" date="2011" name="Nature">
        <title>The Medicago genome provides insight into the evolution of rhizobial symbioses.</title>
        <authorList>
            <person name="Young N.D."/>
            <person name="Debelle F."/>
            <person name="Oldroyd G.E."/>
            <person name="Geurts R."/>
            <person name="Cannon S.B."/>
            <person name="Udvardi M.K."/>
            <person name="Benedito V.A."/>
            <person name="Mayer K.F."/>
            <person name="Gouzy J."/>
            <person name="Schoof H."/>
            <person name="Van de Peer Y."/>
            <person name="Proost S."/>
            <person name="Cook D.R."/>
            <person name="Meyers B.C."/>
            <person name="Spannagl M."/>
            <person name="Cheung F."/>
            <person name="De Mita S."/>
            <person name="Krishnakumar V."/>
            <person name="Gundlach H."/>
            <person name="Zhou S."/>
            <person name="Mudge J."/>
            <person name="Bharti A.K."/>
            <person name="Murray J.D."/>
            <person name="Naoumkina M.A."/>
            <person name="Rosen B."/>
            <person name="Silverstein K.A."/>
            <person name="Tang H."/>
            <person name="Rombauts S."/>
            <person name="Zhao P.X."/>
            <person name="Zhou P."/>
            <person name="Barbe V."/>
            <person name="Bardou P."/>
            <person name="Bechner M."/>
            <person name="Bellec A."/>
            <person name="Berger A."/>
            <person name="Berges H."/>
            <person name="Bidwell S."/>
            <person name="Bisseling T."/>
            <person name="Choisne N."/>
            <person name="Couloux A."/>
            <person name="Denny R."/>
            <person name="Deshpande S."/>
            <person name="Dai X."/>
            <person name="Doyle J.J."/>
            <person name="Dudez A.M."/>
            <person name="Farmer A.D."/>
            <person name="Fouteau S."/>
            <person name="Franken C."/>
            <person name="Gibelin C."/>
            <person name="Gish J."/>
            <person name="Goldstein S."/>
            <person name="Gonzalez A.J."/>
            <person name="Green P.J."/>
            <person name="Hallab A."/>
            <person name="Hartog M."/>
            <person name="Hua A."/>
            <person name="Humphray S.J."/>
            <person name="Jeong D.H."/>
            <person name="Jing Y."/>
            <person name="Jocker A."/>
            <person name="Kenton S.M."/>
            <person name="Kim D.J."/>
            <person name="Klee K."/>
            <person name="Lai H."/>
            <person name="Lang C."/>
            <person name="Lin S."/>
            <person name="Macmil S.L."/>
            <person name="Magdelenat G."/>
            <person name="Matthews L."/>
            <person name="McCorrison J."/>
            <person name="Monaghan E.L."/>
            <person name="Mun J.H."/>
            <person name="Najar F.Z."/>
            <person name="Nicholson C."/>
            <person name="Noirot C."/>
            <person name="O'Bleness M."/>
            <person name="Paule C.R."/>
            <person name="Poulain J."/>
            <person name="Prion F."/>
            <person name="Qin B."/>
            <person name="Qu C."/>
            <person name="Retzel E.F."/>
            <person name="Riddle C."/>
            <person name="Sallet E."/>
            <person name="Samain S."/>
            <person name="Samson N."/>
            <person name="Sanders I."/>
            <person name="Saurat O."/>
            <person name="Scarpelli C."/>
            <person name="Schiex T."/>
            <person name="Segurens B."/>
            <person name="Severin A.J."/>
            <person name="Sherrier D.J."/>
            <person name="Shi R."/>
            <person name="Sims S."/>
            <person name="Singer S.R."/>
            <person name="Sinharoy S."/>
            <person name="Sterck L."/>
            <person name="Viollet A."/>
            <person name="Wang B.B."/>
            <person name="Wang K."/>
            <person name="Wang M."/>
            <person name="Wang X."/>
            <person name="Warfsmann J."/>
            <person name="Weissenbach J."/>
            <person name="White D.D."/>
            <person name="White J.D."/>
            <person name="Wiley G.B."/>
            <person name="Wincker P."/>
            <person name="Xing Y."/>
            <person name="Yang L."/>
            <person name="Yao Z."/>
            <person name="Ying F."/>
            <person name="Zhai J."/>
            <person name="Zhou L."/>
            <person name="Zuber A."/>
            <person name="Denarie J."/>
            <person name="Dixon R.A."/>
            <person name="May G.D."/>
            <person name="Schwartz D.C."/>
            <person name="Rogers J."/>
            <person name="Quetier F."/>
            <person name="Town C.D."/>
            <person name="Roe B.A."/>
        </authorList>
    </citation>
    <scope>NUCLEOTIDE SEQUENCE [LARGE SCALE GENOMIC DNA]</scope>
    <source>
        <strain evidence="2">A17</strain>
        <strain evidence="3 4">cv. Jemalong A17</strain>
    </source>
</reference>
<dbReference type="Proteomes" id="UP000002051">
    <property type="component" value="Chromosome 3"/>
</dbReference>
<evidence type="ECO:0000313" key="4">
    <source>
        <dbReference type="Proteomes" id="UP000002051"/>
    </source>
</evidence>
<organism evidence="2 4">
    <name type="scientific">Medicago truncatula</name>
    <name type="common">Barrel medic</name>
    <name type="synonym">Medicago tribuloides</name>
    <dbReference type="NCBI Taxonomy" id="3880"/>
    <lineage>
        <taxon>Eukaryota</taxon>
        <taxon>Viridiplantae</taxon>
        <taxon>Streptophyta</taxon>
        <taxon>Embryophyta</taxon>
        <taxon>Tracheophyta</taxon>
        <taxon>Spermatophyta</taxon>
        <taxon>Magnoliopsida</taxon>
        <taxon>eudicotyledons</taxon>
        <taxon>Gunneridae</taxon>
        <taxon>Pentapetalae</taxon>
        <taxon>rosids</taxon>
        <taxon>fabids</taxon>
        <taxon>Fabales</taxon>
        <taxon>Fabaceae</taxon>
        <taxon>Papilionoideae</taxon>
        <taxon>50 kb inversion clade</taxon>
        <taxon>NPAAA clade</taxon>
        <taxon>Hologalegina</taxon>
        <taxon>IRL clade</taxon>
        <taxon>Trifolieae</taxon>
        <taxon>Medicago</taxon>
    </lineage>
</organism>